<name>A0A2S5E901_9BURK</name>
<evidence type="ECO:0000313" key="3">
    <source>
        <dbReference type="Proteomes" id="UP000238655"/>
    </source>
</evidence>
<reference evidence="2 3" key="1">
    <citation type="submission" date="2018-01" db="EMBL/GenBank/DDBJ databases">
        <title>Successful Treatment of Persistent Burkholderia cepacia Bacteremia with Ceftazidime-Avibactam.</title>
        <authorList>
            <person name="Tamma P."/>
            <person name="Fan Y."/>
            <person name="Bergman Y."/>
            <person name="Sick-Samuels A."/>
            <person name="Hsu A."/>
            <person name="Timp W."/>
            <person name="Simner P."/>
        </authorList>
    </citation>
    <scope>NUCLEOTIDE SEQUENCE [LARGE SCALE GENOMIC DNA]</scope>
    <source>
        <strain evidence="2 3">170816</strain>
    </source>
</reference>
<proteinExistence type="predicted"/>
<organism evidence="2 3">
    <name type="scientific">Burkholderia contaminans</name>
    <dbReference type="NCBI Taxonomy" id="488447"/>
    <lineage>
        <taxon>Bacteria</taxon>
        <taxon>Pseudomonadati</taxon>
        <taxon>Pseudomonadota</taxon>
        <taxon>Betaproteobacteria</taxon>
        <taxon>Burkholderiales</taxon>
        <taxon>Burkholderiaceae</taxon>
        <taxon>Burkholderia</taxon>
        <taxon>Burkholderia cepacia complex</taxon>
    </lineage>
</organism>
<dbReference type="Proteomes" id="UP000238655">
    <property type="component" value="Chromosome 2"/>
</dbReference>
<evidence type="ECO:0000256" key="1">
    <source>
        <dbReference type="SAM" id="MobiDB-lite"/>
    </source>
</evidence>
<sequence>MAGQGGGIAGHSSLRGHAVDGDGARCVRKARPAWRPGIPPRTGEFSMPPILTSSFTAAHPGQTGYRHAA</sequence>
<accession>A0A2S5E901</accession>
<dbReference type="AlphaFoldDB" id="A0A2S5E901"/>
<comment type="caution">
    <text evidence="2">The sequence shown here is derived from an EMBL/GenBank/DDBJ whole genome shotgun (WGS) entry which is preliminary data.</text>
</comment>
<gene>
    <name evidence="2" type="ORF">C3743_14285</name>
</gene>
<dbReference type="EMBL" id="PQVP01000001">
    <property type="protein sequence ID" value="POZ87756.1"/>
    <property type="molecule type" value="Genomic_DNA"/>
</dbReference>
<protein>
    <submittedName>
        <fullName evidence="2">Uncharacterized protein</fullName>
    </submittedName>
</protein>
<evidence type="ECO:0000313" key="2">
    <source>
        <dbReference type="EMBL" id="POZ87756.1"/>
    </source>
</evidence>
<feature type="region of interest" description="Disordered" evidence="1">
    <location>
        <begin position="1"/>
        <end position="69"/>
    </location>
</feature>